<evidence type="ECO:0000313" key="2">
    <source>
        <dbReference type="EMBL" id="RTZ02074.1"/>
    </source>
</evidence>
<accession>A0A3S0MFR4</accession>
<reference evidence="2 3" key="1">
    <citation type="submission" date="2018-12" db="EMBL/GenBank/DDBJ databases">
        <title>Flavobacterium sp. nov., isolated from glacier ice.</title>
        <authorList>
            <person name="Liu Q."/>
            <person name="Xin Y.-H."/>
        </authorList>
    </citation>
    <scope>NUCLEOTIDE SEQUENCE [LARGE SCALE GENOMIC DNA]</scope>
    <source>
        <strain evidence="2 3">RB1N8</strain>
    </source>
</reference>
<name>A0A3S0MFR4_9FLAO</name>
<dbReference type="AlphaFoldDB" id="A0A3S0MFR4"/>
<dbReference type="EMBL" id="RYDJ01000020">
    <property type="protein sequence ID" value="RTZ02074.1"/>
    <property type="molecule type" value="Genomic_DNA"/>
</dbReference>
<dbReference type="Proteomes" id="UP000280825">
    <property type="component" value="Unassembled WGS sequence"/>
</dbReference>
<sequence length="119" mass="13777">MQSKLFSILPFQYQFQNDFGAGNLRDDLSSFLAHCAGNDFNSAVGFLYRLVYYQVQNGVWDKEQPIDKKKKMEIVDELESRLLLISEKLNQNIELNNKLISELETKKNNITQLIATKNT</sequence>
<keyword evidence="3" id="KW-1185">Reference proteome</keyword>
<protein>
    <submittedName>
        <fullName evidence="2">Uncharacterized protein</fullName>
    </submittedName>
</protein>
<feature type="coiled-coil region" evidence="1">
    <location>
        <begin position="86"/>
        <end position="116"/>
    </location>
</feature>
<evidence type="ECO:0000313" key="3">
    <source>
        <dbReference type="Proteomes" id="UP000280825"/>
    </source>
</evidence>
<gene>
    <name evidence="2" type="ORF">EKL98_14160</name>
</gene>
<evidence type="ECO:0000256" key="1">
    <source>
        <dbReference type="SAM" id="Coils"/>
    </source>
</evidence>
<keyword evidence="1" id="KW-0175">Coiled coil</keyword>
<dbReference type="RefSeq" id="WP_126463456.1">
    <property type="nucleotide sequence ID" value="NZ_RYDJ01000020.1"/>
</dbReference>
<proteinExistence type="predicted"/>
<organism evidence="2 3">
    <name type="scientific">Flavobacterium bomense</name>
    <dbReference type="NCBI Taxonomy" id="2497483"/>
    <lineage>
        <taxon>Bacteria</taxon>
        <taxon>Pseudomonadati</taxon>
        <taxon>Bacteroidota</taxon>
        <taxon>Flavobacteriia</taxon>
        <taxon>Flavobacteriales</taxon>
        <taxon>Flavobacteriaceae</taxon>
        <taxon>Flavobacterium</taxon>
    </lineage>
</organism>
<comment type="caution">
    <text evidence="2">The sequence shown here is derived from an EMBL/GenBank/DDBJ whole genome shotgun (WGS) entry which is preliminary data.</text>
</comment>